<accession>A0A433T8P4</accession>
<evidence type="ECO:0000313" key="2">
    <source>
        <dbReference type="Proteomes" id="UP000271974"/>
    </source>
</evidence>
<keyword evidence="2" id="KW-1185">Reference proteome</keyword>
<evidence type="ECO:0000313" key="1">
    <source>
        <dbReference type="EMBL" id="RUS77975.1"/>
    </source>
</evidence>
<sequence length="315" mass="34968">RIPYKKATFHCAVPTTSINEALNLHNNESGFVELQSLPYVEENIRKSRMPITHGFESSEEHLQHFHPDTHEPGVYFDHPHQQTSLQTLGQDSEQNFHSSEHQGLNSFNQEQNIENYGHSSQEVSLASSFDQSHAVYGQANQEGLQAFDQNNPQSNIQVFNQTEQQKSLEGFNQIGHGRSLHSFPTAKHSSGLQPYEQHADPHVITYDMESLRPAPSAPSDHLYSSSSMSNQDSSRMFATHPEDVSYIDDEQYSSAPAAYFTSSPNGDVGSAMPSLFPEQCAIGSEAPIIGSNASHHIHPCSGAFRNNSQGLQHPQ</sequence>
<dbReference type="Proteomes" id="UP000271974">
    <property type="component" value="Unassembled WGS sequence"/>
</dbReference>
<gene>
    <name evidence="1" type="ORF">EGW08_014284</name>
</gene>
<reference evidence="1 2" key="1">
    <citation type="submission" date="2019-01" db="EMBL/GenBank/DDBJ databases">
        <title>A draft genome assembly of the solar-powered sea slug Elysia chlorotica.</title>
        <authorList>
            <person name="Cai H."/>
            <person name="Li Q."/>
            <person name="Fang X."/>
            <person name="Li J."/>
            <person name="Curtis N.E."/>
            <person name="Altenburger A."/>
            <person name="Shibata T."/>
            <person name="Feng M."/>
            <person name="Maeda T."/>
            <person name="Schwartz J.A."/>
            <person name="Shigenobu S."/>
            <person name="Lundholm N."/>
            <person name="Nishiyama T."/>
            <person name="Yang H."/>
            <person name="Hasebe M."/>
            <person name="Li S."/>
            <person name="Pierce S.K."/>
            <person name="Wang J."/>
        </authorList>
    </citation>
    <scope>NUCLEOTIDE SEQUENCE [LARGE SCALE GENOMIC DNA]</scope>
    <source>
        <strain evidence="1">EC2010</strain>
        <tissue evidence="1">Whole organism of an adult</tissue>
    </source>
</reference>
<protein>
    <submittedName>
        <fullName evidence="1">Uncharacterized protein</fullName>
    </submittedName>
</protein>
<feature type="non-terminal residue" evidence="1">
    <location>
        <position position="315"/>
    </location>
</feature>
<dbReference type="OrthoDB" id="10629035at2759"/>
<comment type="caution">
    <text evidence="1">The sequence shown here is derived from an EMBL/GenBank/DDBJ whole genome shotgun (WGS) entry which is preliminary data.</text>
</comment>
<name>A0A433T8P4_ELYCH</name>
<organism evidence="1 2">
    <name type="scientific">Elysia chlorotica</name>
    <name type="common">Eastern emerald elysia</name>
    <name type="synonym">Sea slug</name>
    <dbReference type="NCBI Taxonomy" id="188477"/>
    <lineage>
        <taxon>Eukaryota</taxon>
        <taxon>Metazoa</taxon>
        <taxon>Spiralia</taxon>
        <taxon>Lophotrochozoa</taxon>
        <taxon>Mollusca</taxon>
        <taxon>Gastropoda</taxon>
        <taxon>Heterobranchia</taxon>
        <taxon>Euthyneura</taxon>
        <taxon>Panpulmonata</taxon>
        <taxon>Sacoglossa</taxon>
        <taxon>Placobranchoidea</taxon>
        <taxon>Plakobranchidae</taxon>
        <taxon>Elysia</taxon>
    </lineage>
</organism>
<feature type="non-terminal residue" evidence="1">
    <location>
        <position position="1"/>
    </location>
</feature>
<dbReference type="EMBL" id="RQTK01000540">
    <property type="protein sequence ID" value="RUS77975.1"/>
    <property type="molecule type" value="Genomic_DNA"/>
</dbReference>
<proteinExistence type="predicted"/>
<dbReference type="AlphaFoldDB" id="A0A433T8P4"/>